<evidence type="ECO:0000256" key="2">
    <source>
        <dbReference type="ARBA" id="ARBA00022737"/>
    </source>
</evidence>
<dbReference type="SMART" id="SM00364">
    <property type="entry name" value="LRR_BAC"/>
    <property type="match status" value="5"/>
</dbReference>
<sequence length="1069" mass="124060">MTSHEKTCEISSETGCSINMKRRRTFSSKEFPAMSEETRENYAIKTNEGKKHELYLFSCEILSLRNIYTSNQYLHTLVIIGQSSITSLNGISKLINLEELWIVDCGLKDIADLGKCVKLNKLYLYSNEIEEIPDLADCSMLTILSLSGNNISNIKRLETITQVEELWLGNNKLKKMDITIFSRNSQLRYINLAGNLLYDLQIRKHQLRMKIRYCENLEFTEYTSKTQNTLTKICQTVMEESICPAVRKNLGITGVRLHRITKAFNNGIDLYRYWKKKDEYSTEDKNVTLKIVSHPVGVKRLNDWPFDIFEYEFLNTEEEVLITDCLGLADANWLSKISNEQYKKMERTSETGSTHRICVFVLSPISILADKMNNSDKHYVAHNDSSGDTCFEYSINNPEKIKPILAVEYEYIFQMDEEDSNMIIVVEGSDKLIKQPSLWSHLTINNICQCLNVKQDEIQNLVTINLIGGNISTMDIPIILPNLRELNVSYNRLTSLPNPQLLEYIQKLDISFNHIKLLNFNRNLSRLENLDASWNRLTSLLTSIENLQSYTQNLNNLNLKSNPFNDIMESERLILFIQFSGLTKLHSLNEILLEDFHARQYISCTKNIFDKIESRFQGINAYSQDVICEINQGLTTPLTISNKNFELVKFLELSNNRINRSDFLIEFIALEEANFSNNLLRNILFKIPLKHLVKLNLRSNLILSSEGLTQNNLPVLKYLDLTNNFIKTLLPMGTFKSLKIFFCSHNRISKLKAIHNIKNWMELQLIDLSNNPVESIALFKKFLVFYLPTIQYISGEPVQESDIIKASRTFGHLLDRNKLISMHNENELTNIKQLSLVCCSIKKVDLPADILLNLESLDLSKNQIKSLWGLHLLPKLQTLCMSYNRVEEFGQLLKTKEFNLENNAFPSLCTLHLDHNGMKSLVDMNFQRMHLLKYLFLQRNNLQDIDGIQLCKTLEVLIVDYNNIRMITEENFHLHNNIRMLFLENNRIKYLHFVNRLPKMAQLFMANNRISGKDELKYLVCLENLKELTLLGNPLCKKANYYKFTLNILNKLKHLDGHSVLLKDYYTVE</sequence>
<dbReference type="PANTHER" id="PTHR46652">
    <property type="entry name" value="LEUCINE-RICH REPEAT AND IQ DOMAIN-CONTAINING PROTEIN 1-RELATED"/>
    <property type="match status" value="1"/>
</dbReference>
<dbReference type="AlphaFoldDB" id="A0AAJ7BLB0"/>
<organism evidence="3 4">
    <name type="scientific">Cephus cinctus</name>
    <name type="common">Wheat stem sawfly</name>
    <dbReference type="NCBI Taxonomy" id="211228"/>
    <lineage>
        <taxon>Eukaryota</taxon>
        <taxon>Metazoa</taxon>
        <taxon>Ecdysozoa</taxon>
        <taxon>Arthropoda</taxon>
        <taxon>Hexapoda</taxon>
        <taxon>Insecta</taxon>
        <taxon>Pterygota</taxon>
        <taxon>Neoptera</taxon>
        <taxon>Endopterygota</taxon>
        <taxon>Hymenoptera</taxon>
        <taxon>Cephoidea</taxon>
        <taxon>Cephidae</taxon>
        <taxon>Cephus</taxon>
    </lineage>
</organism>
<keyword evidence="2" id="KW-0677">Repeat</keyword>
<dbReference type="InterPro" id="IPR025875">
    <property type="entry name" value="Leu-rich_rpt_4"/>
</dbReference>
<keyword evidence="3" id="KW-1185">Reference proteome</keyword>
<proteinExistence type="predicted"/>
<gene>
    <name evidence="4" type="primary">LOC107264764</name>
</gene>
<dbReference type="InterPro" id="IPR003591">
    <property type="entry name" value="Leu-rich_rpt_typical-subtyp"/>
</dbReference>
<dbReference type="Proteomes" id="UP000694920">
    <property type="component" value="Unplaced"/>
</dbReference>
<evidence type="ECO:0000313" key="3">
    <source>
        <dbReference type="Proteomes" id="UP000694920"/>
    </source>
</evidence>
<dbReference type="PROSITE" id="PS51450">
    <property type="entry name" value="LRR"/>
    <property type="match status" value="5"/>
</dbReference>
<protein>
    <submittedName>
        <fullName evidence="4">Leucine-rich repeat-containing protein 9</fullName>
    </submittedName>
</protein>
<dbReference type="SMART" id="SM00369">
    <property type="entry name" value="LRR_TYP"/>
    <property type="match status" value="10"/>
</dbReference>
<dbReference type="GeneID" id="107264764"/>
<dbReference type="SMART" id="SM00365">
    <property type="entry name" value="LRR_SD22"/>
    <property type="match status" value="13"/>
</dbReference>
<dbReference type="InterPro" id="IPR032675">
    <property type="entry name" value="LRR_dom_sf"/>
</dbReference>
<dbReference type="KEGG" id="ccin:107264764"/>
<dbReference type="RefSeq" id="XP_015588856.2">
    <property type="nucleotide sequence ID" value="XM_015733370.2"/>
</dbReference>
<accession>A0AAJ7BLB0</accession>
<dbReference type="Pfam" id="PF14580">
    <property type="entry name" value="LRR_9"/>
    <property type="match status" value="1"/>
</dbReference>
<evidence type="ECO:0000313" key="4">
    <source>
        <dbReference type="RefSeq" id="XP_015588856.2"/>
    </source>
</evidence>
<dbReference type="SUPFAM" id="SSF52058">
    <property type="entry name" value="L domain-like"/>
    <property type="match status" value="3"/>
</dbReference>
<dbReference type="InterPro" id="IPR001611">
    <property type="entry name" value="Leu-rich_rpt"/>
</dbReference>
<name>A0AAJ7BLB0_CEPCN</name>
<reference evidence="4" key="1">
    <citation type="submission" date="2025-08" db="UniProtKB">
        <authorList>
            <consortium name="RefSeq"/>
        </authorList>
    </citation>
    <scope>IDENTIFICATION</scope>
</reference>
<dbReference type="Pfam" id="PF12799">
    <property type="entry name" value="LRR_4"/>
    <property type="match status" value="1"/>
</dbReference>
<dbReference type="Gene3D" id="3.80.10.10">
    <property type="entry name" value="Ribonuclease Inhibitor"/>
    <property type="match status" value="6"/>
</dbReference>
<dbReference type="PANTHER" id="PTHR46652:SF3">
    <property type="entry name" value="LEUCINE-RICH REPEAT-CONTAINING PROTEIN 9"/>
    <property type="match status" value="1"/>
</dbReference>
<keyword evidence="1" id="KW-0433">Leucine-rich repeat</keyword>
<dbReference type="InterPro" id="IPR050836">
    <property type="entry name" value="SDS22/Internalin_LRR"/>
</dbReference>
<evidence type="ECO:0000256" key="1">
    <source>
        <dbReference type="ARBA" id="ARBA00022614"/>
    </source>
</evidence>